<dbReference type="PROSITE" id="PS00606">
    <property type="entry name" value="KS3_1"/>
    <property type="match status" value="1"/>
</dbReference>
<dbReference type="PROSITE" id="PS52004">
    <property type="entry name" value="KS3_2"/>
    <property type="match status" value="1"/>
</dbReference>
<evidence type="ECO:0000256" key="3">
    <source>
        <dbReference type="RuleBase" id="RU003694"/>
    </source>
</evidence>
<evidence type="ECO:0000256" key="2">
    <source>
        <dbReference type="ARBA" id="ARBA00022679"/>
    </source>
</evidence>
<dbReference type="KEGG" id="samy:DB32_004662"/>
<accession>A0A0F6YJN7</accession>
<dbReference type="AlphaFoldDB" id="A0A0F6YJN7"/>
<feature type="domain" description="Ketosynthase family 3 (KS3)" evidence="4">
    <location>
        <begin position="1"/>
        <end position="400"/>
    </location>
</feature>
<dbReference type="RefSeq" id="WP_053234764.1">
    <property type="nucleotide sequence ID" value="NZ_CP011125.1"/>
</dbReference>
<dbReference type="InterPro" id="IPR014031">
    <property type="entry name" value="Ketoacyl_synth_C"/>
</dbReference>
<evidence type="ECO:0000256" key="1">
    <source>
        <dbReference type="ARBA" id="ARBA00008467"/>
    </source>
</evidence>
<reference evidence="5 6" key="1">
    <citation type="submission" date="2015-03" db="EMBL/GenBank/DDBJ databases">
        <title>Genome assembly of Sandaracinus amylolyticus DSM 53668.</title>
        <authorList>
            <person name="Sharma G."/>
            <person name="Subramanian S."/>
        </authorList>
    </citation>
    <scope>NUCLEOTIDE SEQUENCE [LARGE SCALE GENOMIC DNA]</scope>
    <source>
        <strain evidence="5 6">DSM 53668</strain>
    </source>
</reference>
<dbReference type="GO" id="GO:0006633">
    <property type="term" value="P:fatty acid biosynthetic process"/>
    <property type="evidence" value="ECO:0007669"/>
    <property type="project" value="InterPro"/>
</dbReference>
<gene>
    <name evidence="5" type="ORF">DB32_004662</name>
</gene>
<comment type="similarity">
    <text evidence="1 3">Belongs to the thiolase-like superfamily. Beta-ketoacyl-ACP synthases family.</text>
</comment>
<organism evidence="5 6">
    <name type="scientific">Sandaracinus amylolyticus</name>
    <dbReference type="NCBI Taxonomy" id="927083"/>
    <lineage>
        <taxon>Bacteria</taxon>
        <taxon>Pseudomonadati</taxon>
        <taxon>Myxococcota</taxon>
        <taxon>Polyangia</taxon>
        <taxon>Polyangiales</taxon>
        <taxon>Sandaracinaceae</taxon>
        <taxon>Sandaracinus</taxon>
    </lineage>
</organism>
<evidence type="ECO:0000259" key="4">
    <source>
        <dbReference type="PROSITE" id="PS52004"/>
    </source>
</evidence>
<dbReference type="InterPro" id="IPR020841">
    <property type="entry name" value="PKS_Beta-ketoAc_synthase_dom"/>
</dbReference>
<dbReference type="GO" id="GO:0004315">
    <property type="term" value="F:3-oxoacyl-[acyl-carrier-protein] synthase activity"/>
    <property type="evidence" value="ECO:0007669"/>
    <property type="project" value="InterPro"/>
</dbReference>
<dbReference type="OrthoDB" id="9816204at2"/>
<dbReference type="FunFam" id="3.40.47.10:FF:000029">
    <property type="entry name" value="3-oxoacyl-[acyl-carrier-protein] synthase 1"/>
    <property type="match status" value="1"/>
</dbReference>
<dbReference type="Pfam" id="PF00109">
    <property type="entry name" value="ketoacyl-synt"/>
    <property type="match status" value="1"/>
</dbReference>
<dbReference type="CDD" id="cd00834">
    <property type="entry name" value="KAS_I_II"/>
    <property type="match status" value="1"/>
</dbReference>
<dbReference type="InterPro" id="IPR014030">
    <property type="entry name" value="Ketoacyl_synth_N"/>
</dbReference>
<evidence type="ECO:0000313" key="5">
    <source>
        <dbReference type="EMBL" id="AKF07513.1"/>
    </source>
</evidence>
<dbReference type="InterPro" id="IPR018201">
    <property type="entry name" value="Ketoacyl_synth_AS"/>
</dbReference>
<dbReference type="STRING" id="927083.DB32_004662"/>
<dbReference type="Proteomes" id="UP000034883">
    <property type="component" value="Chromosome"/>
</dbReference>
<keyword evidence="2 3" id="KW-0808">Transferase</keyword>
<dbReference type="PANTHER" id="PTHR11712">
    <property type="entry name" value="POLYKETIDE SYNTHASE-RELATED"/>
    <property type="match status" value="1"/>
</dbReference>
<proteinExistence type="inferred from homology"/>
<dbReference type="InterPro" id="IPR000794">
    <property type="entry name" value="Beta-ketoacyl_synthase"/>
</dbReference>
<name>A0A0F6YJN7_9BACT</name>
<dbReference type="PANTHER" id="PTHR11712:SF336">
    <property type="entry name" value="3-OXOACYL-[ACYL-CARRIER-PROTEIN] SYNTHASE, MITOCHONDRIAL"/>
    <property type="match status" value="1"/>
</dbReference>
<protein>
    <submittedName>
        <fullName evidence="5">3-oxoacyl-[acyl-carrier-protein] synthase, KASII</fullName>
    </submittedName>
</protein>
<dbReference type="SMART" id="SM00825">
    <property type="entry name" value="PKS_KS"/>
    <property type="match status" value="1"/>
</dbReference>
<evidence type="ECO:0000313" key="6">
    <source>
        <dbReference type="Proteomes" id="UP000034883"/>
    </source>
</evidence>
<dbReference type="InterPro" id="IPR016039">
    <property type="entry name" value="Thiolase-like"/>
</dbReference>
<dbReference type="SUPFAM" id="SSF53901">
    <property type="entry name" value="Thiolase-like"/>
    <property type="match status" value="2"/>
</dbReference>
<keyword evidence="6" id="KW-1185">Reference proteome</keyword>
<dbReference type="EMBL" id="CP011125">
    <property type="protein sequence ID" value="AKF07513.1"/>
    <property type="molecule type" value="Genomic_DNA"/>
</dbReference>
<dbReference type="Gene3D" id="3.40.47.10">
    <property type="match status" value="2"/>
</dbReference>
<sequence length="411" mass="42814">MGRVYVTGMGVVSSLGFGRRAYWQALVEGRSGISDVTLFDTASIGRSLAGEVKGFRARDYMSAAESRRAGRCSAFAIAAARMAAEDAGLKGQALAGERTAVVIGTTMGEANVLGELQKAWIHEGNEAVPSAKLPRYGTTLLPIHVARAFGSKGMVQTLPAACAAGNYAIGFAADQIRAGRADVAITGAVEIIEKLEYAGFARLGAMSPDKCMPFDKNRKGLILGEGAAMLVLESEGSVVRRGAVPLAEVGGYGLACDAHHITRPHPDGAGSITAMRQAIESSGLTIDDVDHINAHGTATPNNDSVEALVIRKVFGDKRVPVTSIKSMIGHCMGASSAMESIACVMTLQTGIIPPTTNYETPDPECPVDVVANVAQDHEVDVVLNNALAFGGYDAVVCFAKPGRLPRGAGMP</sequence>
<dbReference type="Pfam" id="PF02801">
    <property type="entry name" value="Ketoacyl-synt_C"/>
    <property type="match status" value="1"/>
</dbReference>